<sequence length="1086" mass="122064">MPGQTIAEAMGVSFLDLEVRPLYSGADDPLREFYIPLLSRAVSYDRLVGYYSSRELALAARGVAPFVARHGRMRLIVGAQLTAGDIHALTRGRPLEDALVSRLLADPLGEGVSIVEREYLRLLAWLVKQGQLEIKVGVPLDDQGRPLPPTATRRYFHSKYGVLTDAMGERVAFLGSNNETAAGWQENHETFTAYRSWSPHVWAEYGKPIVERFADHWLDRPDAGWTVVSLPQAVRDELIKLVPGGWQPHSEDPAQRDDIVDQHALPHPHPAADPPRPPEPDLAAAREELAALAAAPTVDGGTGVGLVTAGVEPLPHQLSIAHRAITSYPRGYLLADEVGLGKTIEAGFILRELLLSQKARTALILVPASVLRQWQEELHEKLALDIPRYDQGRFWDRHGEPIPYTPGTNPWAAFPVVLASSHLARRRDRRRELFEAGPWDIVFVDEAHHARRRGSRSDASPNALLSLLQEMKERRLWKALYLASATPMQMSPHEAWDLIALFGLPGAWGHNSAEFQRYYANLQEEPDKRDWVSLHRLLTDYFVKGDSATRRDTRLEQRIKDRLGFAKAGAVTKMHTRPLTQNTLRHWSVGQTTAAGEWLSTHTPMRDRVFRTTRQTLRRYQELGILSADVVIPRREVNDRFIPMTTAEEGLYQRIDDYIRRHYNAYQVDQSNQALGFIMTVYRRRLTSSFHAIRASLQRRLGGLSQGATLQALLDDDDRLTTEDDTLFEVANLDVRGELLGAELAELRSFIEDLDHRRGDDSKLKQLIKDLNETWSTYDSVVIFTQYTDTMDFLRDHLAAVYGRIATYSGRGGEVYDPASETWQTISKAELKSRFREKEIRVLIGTDSMSEGLNLQTCGRLINYDVPWNLMRVEQRIGRVDRINASYPTVSVSNYFYADTVEQRVYEGIKGDFGDFVHIVGDAQPVLAATEEAIRSAAMSEPGHQQDEITRQVNALHDQVTLATSASVRLSDLEDHDPEEPPQVEPAITLEKMGEILTRNPLTSPRLAPIEEQPGVYALSLDSTCSVMSFPPPDEEQPLLNPENRLVSFDRSAVERADIDIELLTFGAPALQALLLVASKENAQVG</sequence>
<gene>
    <name evidence="7" type="ORF">ACFPEN_25990</name>
</gene>
<dbReference type="CDD" id="cd18793">
    <property type="entry name" value="SF2_C_SNF"/>
    <property type="match status" value="1"/>
</dbReference>
<dbReference type="PROSITE" id="PS51192">
    <property type="entry name" value="HELICASE_ATP_BIND_1"/>
    <property type="match status" value="1"/>
</dbReference>
<proteinExistence type="predicted"/>
<evidence type="ECO:0000256" key="1">
    <source>
        <dbReference type="ARBA" id="ARBA00022741"/>
    </source>
</evidence>
<dbReference type="CDD" id="cd09179">
    <property type="entry name" value="PLDc_N_DEXD_a"/>
    <property type="match status" value="1"/>
</dbReference>
<dbReference type="InterPro" id="IPR014001">
    <property type="entry name" value="Helicase_ATP-bd"/>
</dbReference>
<dbReference type="InterPro" id="IPR038718">
    <property type="entry name" value="SNF2-like_sf"/>
</dbReference>
<dbReference type="Proteomes" id="UP001595990">
    <property type="component" value="Unassembled WGS sequence"/>
</dbReference>
<evidence type="ECO:0000256" key="2">
    <source>
        <dbReference type="ARBA" id="ARBA00022801"/>
    </source>
</evidence>
<dbReference type="SUPFAM" id="SSF52540">
    <property type="entry name" value="P-loop containing nucleoside triphosphate hydrolases"/>
    <property type="match status" value="2"/>
</dbReference>
<dbReference type="PANTHER" id="PTHR10799">
    <property type="entry name" value="SNF2/RAD54 HELICASE FAMILY"/>
    <property type="match status" value="1"/>
</dbReference>
<keyword evidence="3" id="KW-0347">Helicase</keyword>
<evidence type="ECO:0000313" key="7">
    <source>
        <dbReference type="EMBL" id="MFC4516372.1"/>
    </source>
</evidence>
<evidence type="ECO:0000256" key="3">
    <source>
        <dbReference type="ARBA" id="ARBA00022806"/>
    </source>
</evidence>
<dbReference type="InterPro" id="IPR000330">
    <property type="entry name" value="SNF2_N"/>
</dbReference>
<dbReference type="PROSITE" id="PS51194">
    <property type="entry name" value="HELICASE_CTER"/>
    <property type="match status" value="1"/>
</dbReference>
<feature type="domain" description="Helicase ATP-binding" evidence="5">
    <location>
        <begin position="323"/>
        <end position="505"/>
    </location>
</feature>
<dbReference type="EMBL" id="JBHSFS010000013">
    <property type="protein sequence ID" value="MFC4516372.1"/>
    <property type="molecule type" value="Genomic_DNA"/>
</dbReference>
<evidence type="ECO:0000256" key="4">
    <source>
        <dbReference type="ARBA" id="ARBA00022840"/>
    </source>
</evidence>
<evidence type="ECO:0000259" key="6">
    <source>
        <dbReference type="PROSITE" id="PS51194"/>
    </source>
</evidence>
<dbReference type="InterPro" id="IPR027417">
    <property type="entry name" value="P-loop_NTPase"/>
</dbReference>
<dbReference type="RefSeq" id="WP_417923571.1">
    <property type="nucleotide sequence ID" value="NZ_JBHSFS010000013.1"/>
</dbReference>
<keyword evidence="8" id="KW-1185">Reference proteome</keyword>
<evidence type="ECO:0000313" key="8">
    <source>
        <dbReference type="Proteomes" id="UP001595990"/>
    </source>
</evidence>
<dbReference type="SMART" id="SM00490">
    <property type="entry name" value="HELICc"/>
    <property type="match status" value="1"/>
</dbReference>
<dbReference type="InterPro" id="IPR057342">
    <property type="entry name" value="DEXDc_RapA"/>
</dbReference>
<name>A0ABV9BQN4_9ACTN</name>
<organism evidence="7 8">
    <name type="scientific">Streptomyces ehimensis</name>
    <dbReference type="NCBI Taxonomy" id="68195"/>
    <lineage>
        <taxon>Bacteria</taxon>
        <taxon>Bacillati</taxon>
        <taxon>Actinomycetota</taxon>
        <taxon>Actinomycetes</taxon>
        <taxon>Kitasatosporales</taxon>
        <taxon>Streptomycetaceae</taxon>
        <taxon>Streptomyces</taxon>
    </lineage>
</organism>
<keyword evidence="4" id="KW-0067">ATP-binding</keyword>
<keyword evidence="2" id="KW-0378">Hydrolase</keyword>
<dbReference type="SMART" id="SM00487">
    <property type="entry name" value="DEXDc"/>
    <property type="match status" value="1"/>
</dbReference>
<evidence type="ECO:0000259" key="5">
    <source>
        <dbReference type="PROSITE" id="PS51192"/>
    </source>
</evidence>
<feature type="domain" description="Helicase C-terminal" evidence="6">
    <location>
        <begin position="763"/>
        <end position="949"/>
    </location>
</feature>
<accession>A0ABV9BQN4</accession>
<dbReference type="Pfam" id="PF00271">
    <property type="entry name" value="Helicase_C"/>
    <property type="match status" value="1"/>
</dbReference>
<dbReference type="CDD" id="cd18011">
    <property type="entry name" value="DEXDc_RapA"/>
    <property type="match status" value="1"/>
</dbReference>
<keyword evidence="1" id="KW-0547">Nucleotide-binding</keyword>
<reference evidence="8" key="1">
    <citation type="journal article" date="2019" name="Int. J. Syst. Evol. Microbiol.">
        <title>The Global Catalogue of Microorganisms (GCM) 10K type strain sequencing project: providing services to taxonomists for standard genome sequencing and annotation.</title>
        <authorList>
            <consortium name="The Broad Institute Genomics Platform"/>
            <consortium name="The Broad Institute Genome Sequencing Center for Infectious Disease"/>
            <person name="Wu L."/>
            <person name="Ma J."/>
        </authorList>
    </citation>
    <scope>NUCLEOTIDE SEQUENCE [LARGE SCALE GENOMIC DNA]</scope>
    <source>
        <strain evidence="8">CECT 8064</strain>
    </source>
</reference>
<dbReference type="Pfam" id="PF00176">
    <property type="entry name" value="SNF2-rel_dom"/>
    <property type="match status" value="1"/>
</dbReference>
<dbReference type="Gene3D" id="3.40.50.10810">
    <property type="entry name" value="Tandem AAA-ATPase domain"/>
    <property type="match status" value="1"/>
</dbReference>
<dbReference type="InterPro" id="IPR001650">
    <property type="entry name" value="Helicase_C-like"/>
</dbReference>
<dbReference type="InterPro" id="IPR049730">
    <property type="entry name" value="SNF2/RAD54-like_C"/>
</dbReference>
<dbReference type="Gene3D" id="3.40.50.300">
    <property type="entry name" value="P-loop containing nucleotide triphosphate hydrolases"/>
    <property type="match status" value="1"/>
</dbReference>
<comment type="caution">
    <text evidence="7">The sequence shown here is derived from an EMBL/GenBank/DDBJ whole genome shotgun (WGS) entry which is preliminary data.</text>
</comment>
<protein>
    <submittedName>
        <fullName evidence="7">SNF2-related protein</fullName>
    </submittedName>
</protein>